<gene>
    <name evidence="3" type="ORF">FNV43_RR05385</name>
</gene>
<keyword evidence="1" id="KW-0677">Repeat</keyword>
<dbReference type="AlphaFoldDB" id="A0A8K0HLA1"/>
<dbReference type="Proteomes" id="UP000796880">
    <property type="component" value="Unassembled WGS sequence"/>
</dbReference>
<dbReference type="GO" id="GO:0004630">
    <property type="term" value="F:phospholipase D activity"/>
    <property type="evidence" value="ECO:0007669"/>
    <property type="project" value="TreeGrafter"/>
</dbReference>
<dbReference type="InterPro" id="IPR015679">
    <property type="entry name" value="PLipase_D_fam"/>
</dbReference>
<dbReference type="EMBL" id="VOIH02000002">
    <property type="protein sequence ID" value="KAF3454937.1"/>
    <property type="molecule type" value="Genomic_DNA"/>
</dbReference>
<comment type="caution">
    <text evidence="3">The sequence shown here is derived from an EMBL/GenBank/DDBJ whole genome shotgun (WGS) entry which is preliminary data.</text>
</comment>
<evidence type="ECO:0000313" key="4">
    <source>
        <dbReference type="Proteomes" id="UP000796880"/>
    </source>
</evidence>
<sequence>MFRSIESGSVKGADNVIPMELALKIAKTIRENERFSVYIVMWPEGVPSISNVQEILFWQEYLNFYCPGKREASSLESSPETNTENRSLLYLILL</sequence>
<evidence type="ECO:0000313" key="3">
    <source>
        <dbReference type="EMBL" id="KAF3454937.1"/>
    </source>
</evidence>
<name>A0A8K0HLA1_9ROSA</name>
<reference evidence="3" key="1">
    <citation type="submission" date="2020-03" db="EMBL/GenBank/DDBJ databases">
        <title>A high-quality chromosome-level genome assembly of a woody plant with both climbing and erect habits, Rhamnella rubrinervis.</title>
        <authorList>
            <person name="Lu Z."/>
            <person name="Yang Y."/>
            <person name="Zhu X."/>
            <person name="Sun Y."/>
        </authorList>
    </citation>
    <scope>NUCLEOTIDE SEQUENCE</scope>
    <source>
        <strain evidence="3">BYM</strain>
        <tissue evidence="3">Leaf</tissue>
    </source>
</reference>
<dbReference type="PANTHER" id="PTHR18896">
    <property type="entry name" value="PHOSPHOLIPASE D"/>
    <property type="match status" value="1"/>
</dbReference>
<evidence type="ECO:0000256" key="1">
    <source>
        <dbReference type="ARBA" id="ARBA00022737"/>
    </source>
</evidence>
<dbReference type="PANTHER" id="PTHR18896:SF60">
    <property type="entry name" value="PHOSPHOLIPASE D"/>
    <property type="match status" value="1"/>
</dbReference>
<evidence type="ECO:0000256" key="2">
    <source>
        <dbReference type="ARBA" id="ARBA00023098"/>
    </source>
</evidence>
<keyword evidence="2" id="KW-0443">Lipid metabolism</keyword>
<dbReference type="GO" id="GO:0005886">
    <property type="term" value="C:plasma membrane"/>
    <property type="evidence" value="ECO:0007669"/>
    <property type="project" value="TreeGrafter"/>
</dbReference>
<dbReference type="GO" id="GO:0009395">
    <property type="term" value="P:phospholipid catabolic process"/>
    <property type="evidence" value="ECO:0007669"/>
    <property type="project" value="TreeGrafter"/>
</dbReference>
<organism evidence="3 4">
    <name type="scientific">Rhamnella rubrinervis</name>
    <dbReference type="NCBI Taxonomy" id="2594499"/>
    <lineage>
        <taxon>Eukaryota</taxon>
        <taxon>Viridiplantae</taxon>
        <taxon>Streptophyta</taxon>
        <taxon>Embryophyta</taxon>
        <taxon>Tracheophyta</taxon>
        <taxon>Spermatophyta</taxon>
        <taxon>Magnoliopsida</taxon>
        <taxon>eudicotyledons</taxon>
        <taxon>Gunneridae</taxon>
        <taxon>Pentapetalae</taxon>
        <taxon>rosids</taxon>
        <taxon>fabids</taxon>
        <taxon>Rosales</taxon>
        <taxon>Rhamnaceae</taxon>
        <taxon>rhamnoid group</taxon>
        <taxon>Rhamneae</taxon>
        <taxon>Rhamnella</taxon>
    </lineage>
</organism>
<proteinExistence type="predicted"/>
<protein>
    <submittedName>
        <fullName evidence="3">Uncharacterized protein</fullName>
    </submittedName>
</protein>
<keyword evidence="4" id="KW-1185">Reference proteome</keyword>
<accession>A0A8K0HLA1</accession>
<dbReference type="OrthoDB" id="14911at2759"/>